<dbReference type="Gene3D" id="3.40.50.10710">
    <property type="entry name" value="Metallo-hydrolase/oxidoreductase"/>
    <property type="match status" value="1"/>
</dbReference>
<dbReference type="GO" id="GO:0016787">
    <property type="term" value="F:hydrolase activity"/>
    <property type="evidence" value="ECO:0007669"/>
    <property type="project" value="UniProtKB-KW"/>
</dbReference>
<comment type="subcellular location">
    <subcellularLocation>
        <location evidence="10 11">Cytoplasm</location>
    </subcellularLocation>
</comment>
<keyword evidence="14" id="KW-1185">Reference proteome</keyword>
<dbReference type="PANTHER" id="PTHR43694:SF4">
    <property type="entry name" value="RIBONUCLEASE J 2"/>
    <property type="match status" value="1"/>
</dbReference>
<feature type="binding site" evidence="10">
    <location>
        <begin position="366"/>
        <end position="370"/>
    </location>
    <ligand>
        <name>substrate</name>
    </ligand>
</feature>
<evidence type="ECO:0000256" key="8">
    <source>
        <dbReference type="ARBA" id="ARBA00022839"/>
    </source>
</evidence>
<dbReference type="InterPro" id="IPR036866">
    <property type="entry name" value="RibonucZ/Hydroxyglut_hydro"/>
</dbReference>
<dbReference type="InterPro" id="IPR001279">
    <property type="entry name" value="Metallo-B-lactamas"/>
</dbReference>
<feature type="domain" description="Metallo-beta-lactamase" evidence="12">
    <location>
        <begin position="20"/>
        <end position="214"/>
    </location>
</feature>
<dbReference type="InterPro" id="IPR042173">
    <property type="entry name" value="RNase_J_2"/>
</dbReference>
<dbReference type="Gene3D" id="3.10.20.580">
    <property type="match status" value="1"/>
</dbReference>
<dbReference type="Pfam" id="PF22505">
    <property type="entry name" value="RNase_J_b_CASP"/>
    <property type="match status" value="1"/>
</dbReference>
<reference evidence="13 14" key="1">
    <citation type="submission" date="2024-09" db="EMBL/GenBank/DDBJ databases">
        <authorList>
            <person name="Sun Q."/>
            <person name="Mori K."/>
        </authorList>
    </citation>
    <scope>NUCLEOTIDE SEQUENCE [LARGE SCALE GENOMIC DNA]</scope>
    <source>
        <strain evidence="13 14">NCAIM B.02610</strain>
    </source>
</reference>
<comment type="similarity">
    <text evidence="10 11">Belongs to the metallo-beta-lactamase superfamily. RNA-metabolizing metallo-beta-lactamase-like family. Bacterial RNase J subfamily.</text>
</comment>
<evidence type="ECO:0000256" key="2">
    <source>
        <dbReference type="ARBA" id="ARBA00022552"/>
    </source>
</evidence>
<dbReference type="InterPro" id="IPR041636">
    <property type="entry name" value="RNase_J_C"/>
</dbReference>
<evidence type="ECO:0000256" key="7">
    <source>
        <dbReference type="ARBA" id="ARBA00022833"/>
    </source>
</evidence>
<dbReference type="NCBIfam" id="TIGR00649">
    <property type="entry name" value="MG423"/>
    <property type="match status" value="1"/>
</dbReference>
<evidence type="ECO:0000256" key="11">
    <source>
        <dbReference type="PIRNR" id="PIRNR004803"/>
    </source>
</evidence>
<dbReference type="EC" id="3.1.-.-" evidence="10 11"/>
<evidence type="ECO:0000256" key="4">
    <source>
        <dbReference type="ARBA" id="ARBA00022723"/>
    </source>
</evidence>
<dbReference type="PROSITE" id="PS01292">
    <property type="entry name" value="UPF0036"/>
    <property type="match status" value="1"/>
</dbReference>
<dbReference type="InterPro" id="IPR011108">
    <property type="entry name" value="RMMBL"/>
</dbReference>
<dbReference type="SMART" id="SM00849">
    <property type="entry name" value="Lactamase_B"/>
    <property type="match status" value="1"/>
</dbReference>
<dbReference type="EMBL" id="JBHLUX010000039">
    <property type="protein sequence ID" value="MFC0472187.1"/>
    <property type="molecule type" value="Genomic_DNA"/>
</dbReference>
<dbReference type="Pfam" id="PF17770">
    <property type="entry name" value="RNase_J_C"/>
    <property type="match status" value="1"/>
</dbReference>
<comment type="subunit">
    <text evidence="10">Homodimer, may be a subunit of the RNA degradosome.</text>
</comment>
<comment type="cofactor">
    <cofactor evidence="11">
        <name>Zn(2+)</name>
        <dbReference type="ChEBI" id="CHEBI:29105"/>
    </cofactor>
    <text evidence="11">Binds 2 Zn(2+) ions per subunit. It is not clear if Zn(2+) or Mg(2+) is physiologically important.</text>
</comment>
<keyword evidence="6 10" id="KW-0378">Hydrolase</keyword>
<dbReference type="PANTHER" id="PTHR43694">
    <property type="entry name" value="RIBONUCLEASE J"/>
    <property type="match status" value="1"/>
</dbReference>
<evidence type="ECO:0000256" key="6">
    <source>
        <dbReference type="ARBA" id="ARBA00022801"/>
    </source>
</evidence>
<dbReference type="SUPFAM" id="SSF56281">
    <property type="entry name" value="Metallo-hydrolase/oxidoreductase"/>
    <property type="match status" value="1"/>
</dbReference>
<protein>
    <recommendedName>
        <fullName evidence="10 11">Ribonuclease J</fullName>
        <shortName evidence="10">RNase J</shortName>
        <ecNumber evidence="10 11">3.1.-.-</ecNumber>
    </recommendedName>
</protein>
<evidence type="ECO:0000256" key="5">
    <source>
        <dbReference type="ARBA" id="ARBA00022759"/>
    </source>
</evidence>
<dbReference type="InterPro" id="IPR030854">
    <property type="entry name" value="RNase_J_bac"/>
</dbReference>
<dbReference type="InterPro" id="IPR055132">
    <property type="entry name" value="RNase_J_b_CASP"/>
</dbReference>
<keyword evidence="7" id="KW-0862">Zinc</keyword>
<evidence type="ECO:0000256" key="3">
    <source>
        <dbReference type="ARBA" id="ARBA00022722"/>
    </source>
</evidence>
<proteinExistence type="inferred from homology"/>
<keyword evidence="2 10" id="KW-0698">rRNA processing</keyword>
<dbReference type="Pfam" id="PF00753">
    <property type="entry name" value="Lactamase_B"/>
    <property type="match status" value="1"/>
</dbReference>
<dbReference type="Proteomes" id="UP001589838">
    <property type="component" value="Unassembled WGS sequence"/>
</dbReference>
<dbReference type="InterPro" id="IPR004613">
    <property type="entry name" value="RNase_J"/>
</dbReference>
<evidence type="ECO:0000313" key="13">
    <source>
        <dbReference type="EMBL" id="MFC0472187.1"/>
    </source>
</evidence>
<keyword evidence="9 10" id="KW-0694">RNA-binding</keyword>
<evidence type="ECO:0000256" key="10">
    <source>
        <dbReference type="HAMAP-Rule" id="MF_01491"/>
    </source>
</evidence>
<dbReference type="PIRSF" id="PIRSF004803">
    <property type="entry name" value="RnjA"/>
    <property type="match status" value="1"/>
</dbReference>
<sequence>MSTKVNAVSIFALGGLHEIGKNMYAIECSNDIVIIDCGNKFPDESLLGIDLIIPDITYLLENKEKVRALIVTHGHEDHIGGIPFFLKKINVPVYATRFTLGLIELKLKEHKILRESELIEINANSTVTFDDISVDFFKVTHSIPDCLGMVFHTPEGNIVHTGDFKFDLTPANNEHSDIHKMAEIGKEGVLLLLSESTNAERPGATPSEQRVGEHVDEAFMRAERKVILSTFASNISRVQQVVDACQKTNRKLALLGRSMVNVVAVAMERGYLTVPEGMLIDQNEINELAPEKVAILCTGSQGEPMAALARLSTGNFRGVEILAGDTVIFAAGPIPGNERNVTSIVDNLFSLGARVIYGTGSSSGMHVSGHGYQEDLKLMLTLMKPKYLIPIHGEYRMLHHHRLLAESVGVKQGNTFIINNGDVVDIENGIARQTRKVPAGNTYVDGVGVGDVGDLVLRDRKQLSEDGMLVIVLTLSKTEKKLVSRPDVISRGFVYVKESEELQRDVNRLITKNVNELLEANKYQWNVLKQTLKKSVGQYLFSHTKKKPMILPIIIEI</sequence>
<evidence type="ECO:0000256" key="1">
    <source>
        <dbReference type="ARBA" id="ARBA00022490"/>
    </source>
</evidence>
<evidence type="ECO:0000259" key="12">
    <source>
        <dbReference type="SMART" id="SM00849"/>
    </source>
</evidence>
<dbReference type="RefSeq" id="WP_335962813.1">
    <property type="nucleotide sequence ID" value="NZ_JAXBLX010000035.1"/>
</dbReference>
<keyword evidence="1 10" id="KW-0963">Cytoplasm</keyword>
<evidence type="ECO:0000313" key="14">
    <source>
        <dbReference type="Proteomes" id="UP001589838"/>
    </source>
</evidence>
<dbReference type="Pfam" id="PF07521">
    <property type="entry name" value="RMMBL"/>
    <property type="match status" value="1"/>
</dbReference>
<keyword evidence="8 10" id="KW-0269">Exonuclease</keyword>
<name>A0ABV6KGU3_9BACI</name>
<comment type="caution">
    <text evidence="13">The sequence shown here is derived from an EMBL/GenBank/DDBJ whole genome shotgun (WGS) entry which is preliminary data.</text>
</comment>
<organism evidence="13 14">
    <name type="scientific">Halalkalibacter kiskunsagensis</name>
    <dbReference type="NCBI Taxonomy" id="1548599"/>
    <lineage>
        <taxon>Bacteria</taxon>
        <taxon>Bacillati</taxon>
        <taxon>Bacillota</taxon>
        <taxon>Bacilli</taxon>
        <taxon>Bacillales</taxon>
        <taxon>Bacillaceae</taxon>
        <taxon>Halalkalibacter</taxon>
    </lineage>
</organism>
<dbReference type="HAMAP" id="MF_01491">
    <property type="entry name" value="RNase_J_bact"/>
    <property type="match status" value="1"/>
</dbReference>
<keyword evidence="4 11" id="KW-0479">Metal-binding</keyword>
<gene>
    <name evidence="10" type="primary">rnj</name>
    <name evidence="13" type="ORF">ACFFHM_17170</name>
</gene>
<dbReference type="CDD" id="cd07714">
    <property type="entry name" value="RNaseJ_MBL-fold"/>
    <property type="match status" value="1"/>
</dbReference>
<comment type="function">
    <text evidence="10">An RNase that has 5'-3' exonuclease and possibly endonuclease activity. Involved in maturation of rRNA and in some organisms also mRNA maturation and/or decay.</text>
</comment>
<dbReference type="InterPro" id="IPR001587">
    <property type="entry name" value="RNase_J_CS"/>
</dbReference>
<keyword evidence="3 10" id="KW-0540">Nuclease</keyword>
<accession>A0ABV6KGU3</accession>
<keyword evidence="5 10" id="KW-0255">Endonuclease</keyword>
<dbReference type="Gene3D" id="3.60.15.10">
    <property type="entry name" value="Ribonuclease Z/Hydroxyacylglutathione hydrolase-like"/>
    <property type="match status" value="1"/>
</dbReference>
<evidence type="ECO:0000256" key="9">
    <source>
        <dbReference type="ARBA" id="ARBA00022884"/>
    </source>
</evidence>